<dbReference type="InterPro" id="IPR017941">
    <property type="entry name" value="Rieske_2Fe-2S"/>
</dbReference>
<dbReference type="InterPro" id="IPR036922">
    <property type="entry name" value="Rieske_2Fe-2S_sf"/>
</dbReference>
<gene>
    <name evidence="6" type="ORF">ACFQ03_14590</name>
</gene>
<keyword evidence="1" id="KW-0001">2Fe-2S</keyword>
<dbReference type="Gene3D" id="2.102.10.10">
    <property type="entry name" value="Rieske [2Fe-2S] iron-sulphur domain"/>
    <property type="match status" value="1"/>
</dbReference>
<evidence type="ECO:0000256" key="3">
    <source>
        <dbReference type="ARBA" id="ARBA00023004"/>
    </source>
</evidence>
<evidence type="ECO:0000313" key="7">
    <source>
        <dbReference type="Proteomes" id="UP001597120"/>
    </source>
</evidence>
<dbReference type="EMBL" id="JBHTIU010000045">
    <property type="protein sequence ID" value="MFD0870382.1"/>
    <property type="molecule type" value="Genomic_DNA"/>
</dbReference>
<dbReference type="SUPFAM" id="SSF50022">
    <property type="entry name" value="ISP domain"/>
    <property type="match status" value="1"/>
</dbReference>
<dbReference type="PANTHER" id="PTHR21496">
    <property type="entry name" value="FERREDOXIN-RELATED"/>
    <property type="match status" value="1"/>
</dbReference>
<evidence type="ECO:0000313" key="6">
    <source>
        <dbReference type="EMBL" id="MFD0870382.1"/>
    </source>
</evidence>
<dbReference type="PROSITE" id="PS51296">
    <property type="entry name" value="RIESKE"/>
    <property type="match status" value="1"/>
</dbReference>
<keyword evidence="3" id="KW-0408">Iron</keyword>
<sequence>MRQQLLYDKQQRFHGMQWTSLAPTRGKTDLILSGRRGKMAVHYVLNEGDVPEGGHVIVNIGGREIGVYLIDGQYYALYNYCPHQGAPLCRGIVCGTTMPSRVYQYEFGKSGEIVRCPWHGWEFEIKTGKSLIDDKIRAKSYPIEIQDGKIGIVLK</sequence>
<proteinExistence type="predicted"/>
<keyword evidence="4" id="KW-0411">Iron-sulfur</keyword>
<dbReference type="Pfam" id="PF00355">
    <property type="entry name" value="Rieske"/>
    <property type="match status" value="1"/>
</dbReference>
<name>A0ABW3DAP6_9BACL</name>
<evidence type="ECO:0000256" key="2">
    <source>
        <dbReference type="ARBA" id="ARBA00022723"/>
    </source>
</evidence>
<reference evidence="7" key="1">
    <citation type="journal article" date="2019" name="Int. J. Syst. Evol. Microbiol.">
        <title>The Global Catalogue of Microorganisms (GCM) 10K type strain sequencing project: providing services to taxonomists for standard genome sequencing and annotation.</title>
        <authorList>
            <consortium name="The Broad Institute Genomics Platform"/>
            <consortium name="The Broad Institute Genome Sequencing Center for Infectious Disease"/>
            <person name="Wu L."/>
            <person name="Ma J."/>
        </authorList>
    </citation>
    <scope>NUCLEOTIDE SEQUENCE [LARGE SCALE GENOMIC DNA]</scope>
    <source>
        <strain evidence="7">CCUG 57263</strain>
    </source>
</reference>
<dbReference type="PANTHER" id="PTHR21496:SF23">
    <property type="entry name" value="3-PHENYLPROPIONATE_CINNAMIC ACID DIOXYGENASE FERREDOXIN SUBUNIT"/>
    <property type="match status" value="1"/>
</dbReference>
<dbReference type="Proteomes" id="UP001597120">
    <property type="component" value="Unassembled WGS sequence"/>
</dbReference>
<keyword evidence="2" id="KW-0479">Metal-binding</keyword>
<organism evidence="6 7">
    <name type="scientific">Paenibacillus residui</name>
    <dbReference type="NCBI Taxonomy" id="629724"/>
    <lineage>
        <taxon>Bacteria</taxon>
        <taxon>Bacillati</taxon>
        <taxon>Bacillota</taxon>
        <taxon>Bacilli</taxon>
        <taxon>Bacillales</taxon>
        <taxon>Paenibacillaceae</taxon>
        <taxon>Paenibacillus</taxon>
    </lineage>
</organism>
<evidence type="ECO:0000259" key="5">
    <source>
        <dbReference type="PROSITE" id="PS51296"/>
    </source>
</evidence>
<feature type="domain" description="Rieske" evidence="5">
    <location>
        <begin position="42"/>
        <end position="152"/>
    </location>
</feature>
<evidence type="ECO:0000256" key="1">
    <source>
        <dbReference type="ARBA" id="ARBA00022714"/>
    </source>
</evidence>
<evidence type="ECO:0000256" key="4">
    <source>
        <dbReference type="ARBA" id="ARBA00023014"/>
    </source>
</evidence>
<accession>A0ABW3DAP6</accession>
<protein>
    <submittedName>
        <fullName evidence="6">Rieske (2Fe-2S) protein</fullName>
    </submittedName>
</protein>
<dbReference type="RefSeq" id="WP_313960577.1">
    <property type="nucleotide sequence ID" value="NZ_JBHTIU010000045.1"/>
</dbReference>
<comment type="caution">
    <text evidence="6">The sequence shown here is derived from an EMBL/GenBank/DDBJ whole genome shotgun (WGS) entry which is preliminary data.</text>
</comment>
<keyword evidence="7" id="KW-1185">Reference proteome</keyword>